<protein>
    <submittedName>
        <fullName evidence="1">H-type small acid-soluble spore protein</fullName>
    </submittedName>
</protein>
<evidence type="ECO:0000313" key="1">
    <source>
        <dbReference type="EMBL" id="MDX8045923.1"/>
    </source>
</evidence>
<organism evidence="1 2">
    <name type="scientific">Gracilibacillus pellucidus</name>
    <dbReference type="NCBI Taxonomy" id="3095368"/>
    <lineage>
        <taxon>Bacteria</taxon>
        <taxon>Bacillati</taxon>
        <taxon>Bacillota</taxon>
        <taxon>Bacilli</taxon>
        <taxon>Bacillales</taxon>
        <taxon>Bacillaceae</taxon>
        <taxon>Gracilibacillus</taxon>
    </lineage>
</organism>
<accession>A0ACC6M4T9</accession>
<dbReference type="Proteomes" id="UP001277972">
    <property type="component" value="Unassembled WGS sequence"/>
</dbReference>
<name>A0ACC6M4T9_9BACI</name>
<keyword evidence="2" id="KW-1185">Reference proteome</keyword>
<gene>
    <name evidence="1" type="ORF">SH601_07945</name>
</gene>
<reference evidence="1" key="1">
    <citation type="submission" date="2023-11" db="EMBL/GenBank/DDBJ databases">
        <title>Gracilibacillus pellucida a moderately halophilic bacterium isolated from saline soil in Xinjiang province.</title>
        <authorList>
            <person name="Zhang Z."/>
            <person name="Tan F."/>
            <person name="Wang Y."/>
            <person name="Xia M."/>
        </authorList>
    </citation>
    <scope>NUCLEOTIDE SEQUENCE</scope>
    <source>
        <strain evidence="1">S3-1-1</strain>
    </source>
</reference>
<comment type="caution">
    <text evidence="1">The sequence shown here is derived from an EMBL/GenBank/DDBJ whole genome shotgun (WGS) entry which is preliminary data.</text>
</comment>
<sequence>MDAQRAQEILEANEMKNVMYNGEQVYIEHVDQGTGNVTVHPLDNPGEKMMVTVDQLQEH</sequence>
<evidence type="ECO:0000313" key="2">
    <source>
        <dbReference type="Proteomes" id="UP001277972"/>
    </source>
</evidence>
<proteinExistence type="predicted"/>
<dbReference type="EMBL" id="JAWZSR010000004">
    <property type="protein sequence ID" value="MDX8045923.1"/>
    <property type="molecule type" value="Genomic_DNA"/>
</dbReference>